<dbReference type="EMBL" id="DRLF01000400">
    <property type="protein sequence ID" value="HEC07496.1"/>
    <property type="molecule type" value="Genomic_DNA"/>
</dbReference>
<comment type="caution">
    <text evidence="2">The sequence shown here is derived from an EMBL/GenBank/DDBJ whole genome shotgun (WGS) entry which is preliminary data.</text>
</comment>
<dbReference type="InterPro" id="IPR041698">
    <property type="entry name" value="Methyltransf_25"/>
</dbReference>
<sequence length="210" mass="22815">MDEADQALAYAEADFSASNEFFIQLFEQLHPAEFTGQALDLGCGPADIPIRFARRYPRAKVDALDGAQAMLDLAEKAIEADGLAQRICLHCQYLPATRLDKTYDAVLSNSLLHHLNDPQDLWSTILDNAGPGATVLVMDLLRPESPGQVDALVAQYASDAPEVLRRDFEASLYAAYTLEEVQAQLAAASLDGLTVSQVSDRHLAVQGRLG</sequence>
<dbReference type="SUPFAM" id="SSF53335">
    <property type="entry name" value="S-adenosyl-L-methionine-dependent methyltransferases"/>
    <property type="match status" value="1"/>
</dbReference>
<keyword evidence="2" id="KW-0808">Transferase</keyword>
<name>A0A831RUV5_9GAMM</name>
<dbReference type="GO" id="GO:0032259">
    <property type="term" value="P:methylation"/>
    <property type="evidence" value="ECO:0007669"/>
    <property type="project" value="UniProtKB-KW"/>
</dbReference>
<dbReference type="PANTHER" id="PTHR43591:SF24">
    <property type="entry name" value="2-METHOXY-6-POLYPRENYL-1,4-BENZOQUINOL METHYLASE, MITOCHONDRIAL"/>
    <property type="match status" value="1"/>
</dbReference>
<dbReference type="InterPro" id="IPR029063">
    <property type="entry name" value="SAM-dependent_MTases_sf"/>
</dbReference>
<reference evidence="2" key="1">
    <citation type="journal article" date="2020" name="mSystems">
        <title>Genome- and Community-Level Interaction Insights into Carbon Utilization and Element Cycling Functions of Hydrothermarchaeota in Hydrothermal Sediment.</title>
        <authorList>
            <person name="Zhou Z."/>
            <person name="Liu Y."/>
            <person name="Xu W."/>
            <person name="Pan J."/>
            <person name="Luo Z.H."/>
            <person name="Li M."/>
        </authorList>
    </citation>
    <scope>NUCLEOTIDE SEQUENCE [LARGE SCALE GENOMIC DNA]</scope>
    <source>
        <strain evidence="2">HyVt-458</strain>
    </source>
</reference>
<dbReference type="GO" id="GO:0008168">
    <property type="term" value="F:methyltransferase activity"/>
    <property type="evidence" value="ECO:0007669"/>
    <property type="project" value="UniProtKB-KW"/>
</dbReference>
<organism evidence="2">
    <name type="scientific">Thiolapillus brandeum</name>
    <dbReference type="NCBI Taxonomy" id="1076588"/>
    <lineage>
        <taxon>Bacteria</taxon>
        <taxon>Pseudomonadati</taxon>
        <taxon>Pseudomonadota</taxon>
        <taxon>Gammaproteobacteria</taxon>
        <taxon>Chromatiales</taxon>
        <taxon>Sedimenticolaceae</taxon>
        <taxon>Thiolapillus</taxon>
    </lineage>
</organism>
<dbReference type="Gene3D" id="3.40.50.150">
    <property type="entry name" value="Vaccinia Virus protein VP39"/>
    <property type="match status" value="1"/>
</dbReference>
<dbReference type="Proteomes" id="UP000886339">
    <property type="component" value="Unassembled WGS sequence"/>
</dbReference>
<dbReference type="Pfam" id="PF13649">
    <property type="entry name" value="Methyltransf_25"/>
    <property type="match status" value="1"/>
</dbReference>
<evidence type="ECO:0000259" key="1">
    <source>
        <dbReference type="Pfam" id="PF13649"/>
    </source>
</evidence>
<protein>
    <submittedName>
        <fullName evidence="2">Methyltransferase domain-containing protein</fullName>
    </submittedName>
</protein>
<proteinExistence type="predicted"/>
<dbReference type="PANTHER" id="PTHR43591">
    <property type="entry name" value="METHYLTRANSFERASE"/>
    <property type="match status" value="1"/>
</dbReference>
<dbReference type="AlphaFoldDB" id="A0A831RUV5"/>
<gene>
    <name evidence="2" type="ORF">ENJ12_11615</name>
</gene>
<accession>A0A831RUV5</accession>
<feature type="domain" description="Methyltransferase" evidence="1">
    <location>
        <begin position="39"/>
        <end position="120"/>
    </location>
</feature>
<dbReference type="CDD" id="cd02440">
    <property type="entry name" value="AdoMet_MTases"/>
    <property type="match status" value="1"/>
</dbReference>
<evidence type="ECO:0000313" key="2">
    <source>
        <dbReference type="EMBL" id="HEC07496.1"/>
    </source>
</evidence>
<keyword evidence="2" id="KW-0489">Methyltransferase</keyword>